<accession>A0A6J4V8S4</accession>
<reference evidence="2" key="1">
    <citation type="submission" date="2020-02" db="EMBL/GenBank/DDBJ databases">
        <authorList>
            <person name="Meier V. D."/>
        </authorList>
    </citation>
    <scope>NUCLEOTIDE SEQUENCE</scope>
    <source>
        <strain evidence="2">AVDCRST_MAG87</strain>
    </source>
</reference>
<name>A0A6J4V8S4_9BACT</name>
<sequence length="80" mass="9360">MSAVGTGPGRTGGSRESEDTVTIMHLGRKRFVLTFRVESTNEDRSADLERLHRNQRMRQEDLSRRTWWELEQVLSRSRSL</sequence>
<dbReference type="EMBL" id="CADCWJ010000472">
    <property type="protein sequence ID" value="CAA9567465.1"/>
    <property type="molecule type" value="Genomic_DNA"/>
</dbReference>
<protein>
    <submittedName>
        <fullName evidence="2">Uncharacterized protein</fullName>
    </submittedName>
</protein>
<organism evidence="2">
    <name type="scientific">uncultured Thermomicrobiales bacterium</name>
    <dbReference type="NCBI Taxonomy" id="1645740"/>
    <lineage>
        <taxon>Bacteria</taxon>
        <taxon>Pseudomonadati</taxon>
        <taxon>Thermomicrobiota</taxon>
        <taxon>Thermomicrobia</taxon>
        <taxon>Thermomicrobiales</taxon>
        <taxon>environmental samples</taxon>
    </lineage>
</organism>
<feature type="region of interest" description="Disordered" evidence="1">
    <location>
        <begin position="1"/>
        <end position="20"/>
    </location>
</feature>
<proteinExistence type="predicted"/>
<feature type="compositionally biased region" description="Gly residues" evidence="1">
    <location>
        <begin position="1"/>
        <end position="12"/>
    </location>
</feature>
<gene>
    <name evidence="2" type="ORF">AVDCRST_MAG87-2078</name>
</gene>
<evidence type="ECO:0000313" key="2">
    <source>
        <dbReference type="EMBL" id="CAA9567465.1"/>
    </source>
</evidence>
<dbReference type="AlphaFoldDB" id="A0A6J4V8S4"/>
<evidence type="ECO:0000256" key="1">
    <source>
        <dbReference type="SAM" id="MobiDB-lite"/>
    </source>
</evidence>